<evidence type="ECO:0000313" key="11">
    <source>
        <dbReference type="EMBL" id="KAJ1162663.1"/>
    </source>
</evidence>
<evidence type="ECO:0000256" key="1">
    <source>
        <dbReference type="ARBA" id="ARBA00004370"/>
    </source>
</evidence>
<evidence type="ECO:0000259" key="9">
    <source>
        <dbReference type="PROSITE" id="PS50835"/>
    </source>
</evidence>
<dbReference type="SUPFAM" id="SSF52540">
    <property type="entry name" value="P-loop containing nucleoside triphosphate hydrolases"/>
    <property type="match status" value="1"/>
</dbReference>
<proteinExistence type="predicted"/>
<comment type="caution">
    <text evidence="11">The sequence shown here is derived from an EMBL/GenBank/DDBJ whole genome shotgun (WGS) entry which is preliminary data.</text>
</comment>
<dbReference type="InterPro" id="IPR003599">
    <property type="entry name" value="Ig_sub"/>
</dbReference>
<feature type="domain" description="NACHT" evidence="10">
    <location>
        <begin position="401"/>
        <end position="531"/>
    </location>
</feature>
<dbReference type="InterPro" id="IPR036179">
    <property type="entry name" value="Ig-like_dom_sf"/>
</dbReference>
<dbReference type="GO" id="GO:0001817">
    <property type="term" value="P:regulation of cytokine production"/>
    <property type="evidence" value="ECO:0007669"/>
    <property type="project" value="TreeGrafter"/>
</dbReference>
<evidence type="ECO:0000256" key="8">
    <source>
        <dbReference type="SAM" id="SignalP"/>
    </source>
</evidence>
<feature type="signal peptide" evidence="8">
    <location>
        <begin position="1"/>
        <end position="24"/>
    </location>
</feature>
<dbReference type="PANTHER" id="PTHR24100:SF151">
    <property type="entry name" value="ICOS LIGAND"/>
    <property type="match status" value="1"/>
</dbReference>
<feature type="chain" id="PRO_5043832358" description="NACHT domain-containing protein" evidence="8">
    <location>
        <begin position="25"/>
        <end position="896"/>
    </location>
</feature>
<accession>A0AAV7SG51</accession>
<dbReference type="GO" id="GO:0050863">
    <property type="term" value="P:regulation of T cell activation"/>
    <property type="evidence" value="ECO:0007669"/>
    <property type="project" value="UniProtKB-ARBA"/>
</dbReference>
<dbReference type="Pfam" id="PF07686">
    <property type="entry name" value="V-set"/>
    <property type="match status" value="2"/>
</dbReference>
<dbReference type="InterPro" id="IPR013783">
    <property type="entry name" value="Ig-like_fold"/>
</dbReference>
<keyword evidence="12" id="KW-1185">Reference proteome</keyword>
<evidence type="ECO:0000256" key="2">
    <source>
        <dbReference type="ARBA" id="ARBA00022729"/>
    </source>
</evidence>
<dbReference type="GO" id="GO:0005102">
    <property type="term" value="F:signaling receptor binding"/>
    <property type="evidence" value="ECO:0007669"/>
    <property type="project" value="TreeGrafter"/>
</dbReference>
<dbReference type="InterPro" id="IPR041267">
    <property type="entry name" value="NLRP_HD2"/>
</dbReference>
<evidence type="ECO:0000256" key="3">
    <source>
        <dbReference type="ARBA" id="ARBA00022737"/>
    </source>
</evidence>
<keyword evidence="4" id="KW-0472">Membrane</keyword>
<dbReference type="Proteomes" id="UP001066276">
    <property type="component" value="Chromosome 4_2"/>
</dbReference>
<dbReference type="Gene3D" id="2.60.40.10">
    <property type="entry name" value="Immunoglobulins"/>
    <property type="match status" value="2"/>
</dbReference>
<evidence type="ECO:0000256" key="7">
    <source>
        <dbReference type="ARBA" id="ARBA00023319"/>
    </source>
</evidence>
<dbReference type="GO" id="GO:1903037">
    <property type="term" value="P:regulation of leukocyte cell-cell adhesion"/>
    <property type="evidence" value="ECO:0007669"/>
    <property type="project" value="UniProtKB-ARBA"/>
</dbReference>
<feature type="domain" description="Ig-like" evidence="9">
    <location>
        <begin position="128"/>
        <end position="231"/>
    </location>
</feature>
<dbReference type="InterPro" id="IPR027417">
    <property type="entry name" value="P-loop_NTPase"/>
</dbReference>
<keyword evidence="5" id="KW-1015">Disulfide bond</keyword>
<dbReference type="SMART" id="SM00409">
    <property type="entry name" value="IG"/>
    <property type="match status" value="2"/>
</dbReference>
<dbReference type="PROSITE" id="PS50837">
    <property type="entry name" value="NACHT"/>
    <property type="match status" value="1"/>
</dbReference>
<organism evidence="11 12">
    <name type="scientific">Pleurodeles waltl</name>
    <name type="common">Iberian ribbed newt</name>
    <dbReference type="NCBI Taxonomy" id="8319"/>
    <lineage>
        <taxon>Eukaryota</taxon>
        <taxon>Metazoa</taxon>
        <taxon>Chordata</taxon>
        <taxon>Craniata</taxon>
        <taxon>Vertebrata</taxon>
        <taxon>Euteleostomi</taxon>
        <taxon>Amphibia</taxon>
        <taxon>Batrachia</taxon>
        <taxon>Caudata</taxon>
        <taxon>Salamandroidea</taxon>
        <taxon>Salamandridae</taxon>
        <taxon>Pleurodelinae</taxon>
        <taxon>Pleurodeles</taxon>
    </lineage>
</organism>
<keyword evidence="2 8" id="KW-0732">Signal</keyword>
<dbReference type="InterPro" id="IPR007110">
    <property type="entry name" value="Ig-like_dom"/>
</dbReference>
<dbReference type="GO" id="GO:0009897">
    <property type="term" value="C:external side of plasma membrane"/>
    <property type="evidence" value="ECO:0007669"/>
    <property type="project" value="TreeGrafter"/>
</dbReference>
<dbReference type="Gene3D" id="3.40.50.300">
    <property type="entry name" value="P-loop containing nucleotide triphosphate hydrolases"/>
    <property type="match status" value="1"/>
</dbReference>
<keyword evidence="7" id="KW-0393">Immunoglobulin domain</keyword>
<dbReference type="EMBL" id="JANPWB010000008">
    <property type="protein sequence ID" value="KAJ1162663.1"/>
    <property type="molecule type" value="Genomic_DNA"/>
</dbReference>
<dbReference type="SUPFAM" id="SSF48726">
    <property type="entry name" value="Immunoglobulin"/>
    <property type="match status" value="2"/>
</dbReference>
<evidence type="ECO:0000256" key="4">
    <source>
        <dbReference type="ARBA" id="ARBA00023136"/>
    </source>
</evidence>
<evidence type="ECO:0000259" key="10">
    <source>
        <dbReference type="PROSITE" id="PS50837"/>
    </source>
</evidence>
<evidence type="ECO:0000256" key="5">
    <source>
        <dbReference type="ARBA" id="ARBA00023157"/>
    </source>
</evidence>
<name>A0AAV7SG51_PLEWA</name>
<protein>
    <recommendedName>
        <fullName evidence="13">NACHT domain-containing protein</fullName>
    </recommendedName>
</protein>
<dbReference type="FunFam" id="2.60.40.10:FF:000142">
    <property type="entry name" value="V-set domain-containing T-cell activation inhibitor 1"/>
    <property type="match status" value="2"/>
</dbReference>
<dbReference type="GO" id="GO:0050852">
    <property type="term" value="P:T cell receptor signaling pathway"/>
    <property type="evidence" value="ECO:0007669"/>
    <property type="project" value="TreeGrafter"/>
</dbReference>
<dbReference type="Pfam" id="PF17776">
    <property type="entry name" value="NLRC4_HD2"/>
    <property type="match status" value="1"/>
</dbReference>
<evidence type="ECO:0000313" key="12">
    <source>
        <dbReference type="Proteomes" id="UP001066276"/>
    </source>
</evidence>
<comment type="subcellular location">
    <subcellularLocation>
        <location evidence="1">Membrane</location>
    </subcellularLocation>
</comment>
<dbReference type="SMART" id="SM00406">
    <property type="entry name" value="IGv"/>
    <property type="match status" value="2"/>
</dbReference>
<dbReference type="InterPro" id="IPR050504">
    <property type="entry name" value="IgSF_BTN/MOG"/>
</dbReference>
<dbReference type="Pfam" id="PF05729">
    <property type="entry name" value="NACHT"/>
    <property type="match status" value="1"/>
</dbReference>
<dbReference type="PANTHER" id="PTHR24100">
    <property type="entry name" value="BUTYROPHILIN"/>
    <property type="match status" value="1"/>
</dbReference>
<evidence type="ECO:0008006" key="13">
    <source>
        <dbReference type="Google" id="ProtNLM"/>
    </source>
</evidence>
<dbReference type="InterPro" id="IPR013106">
    <property type="entry name" value="Ig_V-set"/>
</dbReference>
<feature type="domain" description="Ig-like" evidence="9">
    <location>
        <begin position="38"/>
        <end position="116"/>
    </location>
</feature>
<evidence type="ECO:0000256" key="6">
    <source>
        <dbReference type="ARBA" id="ARBA00023180"/>
    </source>
</evidence>
<keyword evidence="3" id="KW-0677">Repeat</keyword>
<keyword evidence="6" id="KW-0325">Glycoprotein</keyword>
<gene>
    <name evidence="11" type="ORF">NDU88_003130</name>
</gene>
<dbReference type="PROSITE" id="PS50835">
    <property type="entry name" value="IG_LIKE"/>
    <property type="match status" value="2"/>
</dbReference>
<sequence length="896" mass="102384">MLCKSSNGLYILAVLLSSFITGQCDSVIRADLHKDVLLPCQVTYSGEFTLEYLVITWQRSENDAVVHSFFHGGDQPRHQEEEFRERTQLFPEEFHKGNASLLLKDVRETDAGSYSCHYILHDRDAYTPQQVALRVQRQCDSVIRADLHKDVLLPCQVTYSGEFTLEYLVITWQRSENDAVVHSFFHGGDQPRHQEEEFRERTQLFPEEFHKGNASLLLKDVRETDAGNYSCHYILHDRDAYTPQQVELRVLKEKTYSSDEKPKTFRFSASFTISVALSVTATAILVMRKNLKRPLVEDEEALLTSPTLYGSIELYRNKVRSTEVIGWKSARSGGEGHDVYLRRRFRTSGKKLPNWMEKEEQQECSDQEKLLERREFAFEEKEITVQSEDLFTNKTKELISKRMLITGFDGIGKSCFSKSLLKQWASGQENLCYKCIIYLTFSELNTMKGPLSVRSLLEKKCPELSAVLNVLLNTDKVLIILDGLDEFNHELRISSQTGAVCDIDTPLDISALISKVISKELLPDTRVLITSGLGSERKIGEHFTSTFILEAFTEDQVQEYCEKFISGDDRSKHVSEFISNYKLSSLLSVPLLSSVLCHMFKKGPCPQSEGALATRSRMMYSLLQVSLKVTLAETGHTNHKCCPSLETKASEVPESIQSSVHQLCEMSYDNLIHGTREINKDIAIHCSHTECLFKHLAEFFFTVDKSGDTFEYRHNSIRDMFAALYCVGEIQEEAELQTVLNAWVFGEITESSSPHLNGITTYHWKRFQSFIPLFLGLLPYANKGLLSEAPSLSKDRKEFLKSWFQAWIDKKPVKIKFFVFLHSLFELHDGDVTEHVSGHTQEVNLFNIPLNSLDISALSYCFANSKLLVIDLRFCELSDASLQQLENFICTCKEVK</sequence>
<dbReference type="AlphaFoldDB" id="A0AAV7SG51"/>
<dbReference type="InterPro" id="IPR007111">
    <property type="entry name" value="NACHT_NTPase"/>
</dbReference>
<reference evidence="11" key="1">
    <citation type="journal article" date="2022" name="bioRxiv">
        <title>Sequencing and chromosome-scale assembly of the giantPleurodeles waltlgenome.</title>
        <authorList>
            <person name="Brown T."/>
            <person name="Elewa A."/>
            <person name="Iarovenko S."/>
            <person name="Subramanian E."/>
            <person name="Araus A.J."/>
            <person name="Petzold A."/>
            <person name="Susuki M."/>
            <person name="Suzuki K.-i.T."/>
            <person name="Hayashi T."/>
            <person name="Toyoda A."/>
            <person name="Oliveira C."/>
            <person name="Osipova E."/>
            <person name="Leigh N.D."/>
            <person name="Simon A."/>
            <person name="Yun M.H."/>
        </authorList>
    </citation>
    <scope>NUCLEOTIDE SEQUENCE</scope>
    <source>
        <strain evidence="11">20211129_DDA</strain>
        <tissue evidence="11">Liver</tissue>
    </source>
</reference>